<evidence type="ECO:0000313" key="2">
    <source>
        <dbReference type="Proteomes" id="UP001187315"/>
    </source>
</evidence>
<protein>
    <submittedName>
        <fullName evidence="1">Uncharacterized protein</fullName>
    </submittedName>
</protein>
<dbReference type="AlphaFoldDB" id="A0AA88N7S1"/>
<keyword evidence="2" id="KW-1185">Reference proteome</keyword>
<gene>
    <name evidence="1" type="ORF">Q7C36_008078</name>
</gene>
<proteinExistence type="predicted"/>
<dbReference type="EMBL" id="JAVHJS010000007">
    <property type="protein sequence ID" value="KAK2852877.1"/>
    <property type="molecule type" value="Genomic_DNA"/>
</dbReference>
<sequence length="52" mass="6080">MVADTDTLRLGYNRLDLKSCRSFQGPFIKDDFSIPVLEQYQLWCFIFSNSLS</sequence>
<dbReference type="Proteomes" id="UP001187315">
    <property type="component" value="Unassembled WGS sequence"/>
</dbReference>
<reference evidence="1" key="1">
    <citation type="submission" date="2023-08" db="EMBL/GenBank/DDBJ databases">
        <title>Pelteobagrus vachellii genome.</title>
        <authorList>
            <person name="Liu H."/>
        </authorList>
    </citation>
    <scope>NUCLEOTIDE SEQUENCE</scope>
    <source>
        <strain evidence="1">PRFRI_2022a</strain>
        <tissue evidence="1">Muscle</tissue>
    </source>
</reference>
<name>A0AA88N7S1_TACVA</name>
<comment type="caution">
    <text evidence="1">The sequence shown here is derived from an EMBL/GenBank/DDBJ whole genome shotgun (WGS) entry which is preliminary data.</text>
</comment>
<organism evidence="1 2">
    <name type="scientific">Tachysurus vachellii</name>
    <name type="common">Darkbarbel catfish</name>
    <name type="synonym">Pelteobagrus vachellii</name>
    <dbReference type="NCBI Taxonomy" id="175792"/>
    <lineage>
        <taxon>Eukaryota</taxon>
        <taxon>Metazoa</taxon>
        <taxon>Chordata</taxon>
        <taxon>Craniata</taxon>
        <taxon>Vertebrata</taxon>
        <taxon>Euteleostomi</taxon>
        <taxon>Actinopterygii</taxon>
        <taxon>Neopterygii</taxon>
        <taxon>Teleostei</taxon>
        <taxon>Ostariophysi</taxon>
        <taxon>Siluriformes</taxon>
        <taxon>Bagridae</taxon>
        <taxon>Tachysurus</taxon>
    </lineage>
</organism>
<evidence type="ECO:0000313" key="1">
    <source>
        <dbReference type="EMBL" id="KAK2852877.1"/>
    </source>
</evidence>
<accession>A0AA88N7S1</accession>